<reference evidence="2 3" key="1">
    <citation type="submission" date="2023-07" db="EMBL/GenBank/DDBJ databases">
        <title>Sorghum-associated microbial communities from plants grown in Nebraska, USA.</title>
        <authorList>
            <person name="Schachtman D."/>
        </authorList>
    </citation>
    <scope>NUCLEOTIDE SEQUENCE [LARGE SCALE GENOMIC DNA]</scope>
    <source>
        <strain evidence="2 3">CC49</strain>
    </source>
</reference>
<feature type="transmembrane region" description="Helical" evidence="1">
    <location>
        <begin position="32"/>
        <end position="59"/>
    </location>
</feature>
<feature type="transmembrane region" description="Helical" evidence="1">
    <location>
        <begin position="71"/>
        <end position="94"/>
    </location>
</feature>
<name>A0ABT9T7U3_9GAMM</name>
<dbReference type="Pfam" id="PF10754">
    <property type="entry name" value="DUF2569"/>
    <property type="match status" value="1"/>
</dbReference>
<feature type="transmembrane region" description="Helical" evidence="1">
    <location>
        <begin position="106"/>
        <end position="128"/>
    </location>
</feature>
<dbReference type="EMBL" id="JAUSSJ010000001">
    <property type="protein sequence ID" value="MDQ0018468.1"/>
    <property type="molecule type" value="Genomic_DNA"/>
</dbReference>
<keyword evidence="3" id="KW-1185">Reference proteome</keyword>
<evidence type="ECO:0000313" key="3">
    <source>
        <dbReference type="Proteomes" id="UP001244623"/>
    </source>
</evidence>
<organism evidence="2 3">
    <name type="scientific">[Curtobacterium] plantarum</name>
    <dbReference type="NCBI Taxonomy" id="221276"/>
    <lineage>
        <taxon>Bacteria</taxon>
        <taxon>Pseudomonadati</taxon>
        <taxon>Pseudomonadota</taxon>
        <taxon>Gammaproteobacteria</taxon>
        <taxon>Enterobacterales</taxon>
        <taxon>Erwiniaceae</taxon>
        <taxon>Pantoea</taxon>
    </lineage>
</organism>
<feature type="transmembrane region" description="Helical" evidence="1">
    <location>
        <begin position="134"/>
        <end position="154"/>
    </location>
</feature>
<sequence length="164" mass="18765">MLCIKCQEAEENKESGFCDNCEKKEEGRINGLLYLPALGLIIGFFTMLYNDFCIVSLIANTYQKQGVVNSFSVLLLALSITNAPVTVLACWFFFRKKVKTRYVMITYYLYGLIFASFCTLYPALVFQVNITQPAINMLARALISCLIWVPYFIFSSRINKVFVH</sequence>
<keyword evidence="1" id="KW-0812">Transmembrane</keyword>
<evidence type="ECO:0000256" key="1">
    <source>
        <dbReference type="SAM" id="Phobius"/>
    </source>
</evidence>
<comment type="caution">
    <text evidence="2">The sequence shown here is derived from an EMBL/GenBank/DDBJ whole genome shotgun (WGS) entry which is preliminary data.</text>
</comment>
<evidence type="ECO:0008006" key="4">
    <source>
        <dbReference type="Google" id="ProtNLM"/>
    </source>
</evidence>
<keyword evidence="1" id="KW-0472">Membrane</keyword>
<dbReference type="Proteomes" id="UP001244623">
    <property type="component" value="Unassembled WGS sequence"/>
</dbReference>
<evidence type="ECO:0000313" key="2">
    <source>
        <dbReference type="EMBL" id="MDQ0018468.1"/>
    </source>
</evidence>
<dbReference type="InterPro" id="IPR019690">
    <property type="entry name" value="DUF2569"/>
</dbReference>
<gene>
    <name evidence="2" type="ORF">J2X94_000596</name>
</gene>
<accession>A0ABT9T7U3</accession>
<proteinExistence type="predicted"/>
<keyword evidence="1" id="KW-1133">Transmembrane helix</keyword>
<protein>
    <recommendedName>
        <fullName evidence="4">DUF2569 domain-containing protein</fullName>
    </recommendedName>
</protein>
<dbReference type="RefSeq" id="WP_307617951.1">
    <property type="nucleotide sequence ID" value="NZ_JAUSSJ010000001.1"/>
</dbReference>